<keyword evidence="1" id="KW-0812">Transmembrane</keyword>
<feature type="transmembrane region" description="Helical" evidence="1">
    <location>
        <begin position="28"/>
        <end position="45"/>
    </location>
</feature>
<keyword evidence="3" id="KW-1185">Reference proteome</keyword>
<sequence length="46" mass="5448">MDDCRRFLILIVVPITQFYLGSHLRQEFFALALFSLVVHTFSLLIY</sequence>
<protein>
    <submittedName>
        <fullName evidence="2">Uncharacterized protein</fullName>
    </submittedName>
</protein>
<evidence type="ECO:0000313" key="3">
    <source>
        <dbReference type="Proteomes" id="UP000218615"/>
    </source>
</evidence>
<accession>A0A284VQD6</accession>
<feature type="transmembrane region" description="Helical" evidence="1">
    <location>
        <begin position="7"/>
        <end position="22"/>
    </location>
</feature>
<evidence type="ECO:0000313" key="2">
    <source>
        <dbReference type="EMBL" id="SNQ61428.1"/>
    </source>
</evidence>
<keyword evidence="1" id="KW-1133">Transmembrane helix</keyword>
<dbReference type="AlphaFoldDB" id="A0A284VQD6"/>
<dbReference type="EMBL" id="FZMP01000179">
    <property type="protein sequence ID" value="SNQ61428.1"/>
    <property type="molecule type" value="Genomic_DNA"/>
</dbReference>
<evidence type="ECO:0000256" key="1">
    <source>
        <dbReference type="SAM" id="Phobius"/>
    </source>
</evidence>
<proteinExistence type="predicted"/>
<organism evidence="2 3">
    <name type="scientific">Candidatus Methanoperedens nitratireducens</name>
    <dbReference type="NCBI Taxonomy" id="1392998"/>
    <lineage>
        <taxon>Archaea</taxon>
        <taxon>Methanobacteriati</taxon>
        <taxon>Methanobacteriota</taxon>
        <taxon>Stenosarchaea group</taxon>
        <taxon>Methanomicrobia</taxon>
        <taxon>Methanosarcinales</taxon>
        <taxon>ANME-2 cluster</taxon>
        <taxon>Candidatus Methanoperedentaceae</taxon>
        <taxon>Candidatus Methanoperedens</taxon>
    </lineage>
</organism>
<keyword evidence="1" id="KW-0472">Membrane</keyword>
<reference evidence="3" key="1">
    <citation type="submission" date="2017-06" db="EMBL/GenBank/DDBJ databases">
        <authorList>
            <person name="Cremers G."/>
        </authorList>
    </citation>
    <scope>NUCLEOTIDE SEQUENCE [LARGE SCALE GENOMIC DNA]</scope>
</reference>
<dbReference type="Proteomes" id="UP000218615">
    <property type="component" value="Unassembled WGS sequence"/>
</dbReference>
<gene>
    <name evidence="2" type="ORF">MNV_340018</name>
</gene>
<name>A0A284VQD6_9EURY</name>